<evidence type="ECO:0000313" key="11">
    <source>
        <dbReference type="WBParaSite" id="SBAD_0001078501-mRNA-1"/>
    </source>
</evidence>
<evidence type="ECO:0000256" key="5">
    <source>
        <dbReference type="ARBA" id="ARBA00023110"/>
    </source>
</evidence>
<dbReference type="EMBL" id="UZAM01014048">
    <property type="protein sequence ID" value="VDP31672.1"/>
    <property type="molecule type" value="Genomic_DNA"/>
</dbReference>
<accession>A0A183J3H1</accession>
<dbReference type="PANTHER" id="PTHR46512">
    <property type="entry name" value="PEPTIDYLPROLYL ISOMERASE"/>
    <property type="match status" value="1"/>
</dbReference>
<dbReference type="AlphaFoldDB" id="A0A183J3H1"/>
<dbReference type="Proteomes" id="UP000270296">
    <property type="component" value="Unassembled WGS sequence"/>
</dbReference>
<organism evidence="11">
    <name type="scientific">Soboliphyme baturini</name>
    <dbReference type="NCBI Taxonomy" id="241478"/>
    <lineage>
        <taxon>Eukaryota</taxon>
        <taxon>Metazoa</taxon>
        <taxon>Ecdysozoa</taxon>
        <taxon>Nematoda</taxon>
        <taxon>Enoplea</taxon>
        <taxon>Dorylaimia</taxon>
        <taxon>Dioctophymatida</taxon>
        <taxon>Dioctophymatoidea</taxon>
        <taxon>Soboliphymatidae</taxon>
        <taxon>Soboliphyme</taxon>
    </lineage>
</organism>
<dbReference type="OrthoDB" id="433738at2759"/>
<evidence type="ECO:0000256" key="2">
    <source>
        <dbReference type="ARBA" id="ARBA00013194"/>
    </source>
</evidence>
<evidence type="ECO:0000313" key="9">
    <source>
        <dbReference type="EMBL" id="VDP31672.1"/>
    </source>
</evidence>
<evidence type="ECO:0000259" key="8">
    <source>
        <dbReference type="PROSITE" id="PS50059"/>
    </source>
</evidence>
<keyword evidence="3" id="KW-0677">Repeat</keyword>
<dbReference type="InterPro" id="IPR011990">
    <property type="entry name" value="TPR-like_helical_dom_sf"/>
</dbReference>
<keyword evidence="5 7" id="KW-0697">Rotamase</keyword>
<dbReference type="Pfam" id="PF00254">
    <property type="entry name" value="FKBP_C"/>
    <property type="match status" value="2"/>
</dbReference>
<evidence type="ECO:0000256" key="4">
    <source>
        <dbReference type="ARBA" id="ARBA00022803"/>
    </source>
</evidence>
<dbReference type="Gene3D" id="3.10.50.40">
    <property type="match status" value="2"/>
</dbReference>
<dbReference type="Gene3D" id="1.25.40.10">
    <property type="entry name" value="Tetratricopeptide repeat domain"/>
    <property type="match status" value="1"/>
</dbReference>
<evidence type="ECO:0000256" key="3">
    <source>
        <dbReference type="ARBA" id="ARBA00022737"/>
    </source>
</evidence>
<evidence type="ECO:0000256" key="7">
    <source>
        <dbReference type="PROSITE-ProRule" id="PRU00277"/>
    </source>
</evidence>
<dbReference type="SUPFAM" id="SSF54534">
    <property type="entry name" value="FKBP-like"/>
    <property type="match status" value="2"/>
</dbReference>
<gene>
    <name evidence="9" type="ORF">SBAD_LOCUS10419</name>
</gene>
<dbReference type="PROSITE" id="PS50059">
    <property type="entry name" value="FKBP_PPIASE"/>
    <property type="match status" value="2"/>
</dbReference>
<dbReference type="InterPro" id="IPR001179">
    <property type="entry name" value="PPIase_FKBP_dom"/>
</dbReference>
<dbReference type="PANTHER" id="PTHR46512:SF9">
    <property type="entry name" value="PEPTIDYLPROLYL ISOMERASE"/>
    <property type="match status" value="1"/>
</dbReference>
<name>A0A183J3H1_9BILA</name>
<dbReference type="FunFam" id="3.10.50.40:FF:000006">
    <property type="entry name" value="Peptidyl-prolyl cis-trans isomerase"/>
    <property type="match status" value="1"/>
</dbReference>
<keyword evidence="6 7" id="KW-0413">Isomerase</keyword>
<proteinExistence type="predicted"/>
<reference evidence="11" key="1">
    <citation type="submission" date="2016-06" db="UniProtKB">
        <authorList>
            <consortium name="WormBaseParasite"/>
        </authorList>
    </citation>
    <scope>IDENTIFICATION</scope>
</reference>
<sequence length="368" mass="41401">MADDSANKIDTVDCGLDITPDKDGGVIKMIIKPGVGEAHPATGNAVYVHYVGTLLDGSQFDSSRERNQQFSFVVGKGEVIKAWDLALPTMKKGEVCKITCQPKYAYGEAGSPPKIPANAVLVFEIELFHWEGEDISPDKDKTILRTLLVEGKKWDSPNDESQLNTHIVGFHEGRTFVDRDFDFILGECTEAGLPEGIDAALKKFNRNEKSYVQLKSKWCYGPEGNKEFGIPPNSELDFEIELKDFVKNKESWNMSEKEKIEESRRLKERGTSFFKAQKMKLALDKYKRIVDLLQHMRELKNDEEKEVANLLKAARLNMSLIFLKIGNTTGAIKECDEVLSTDAQNVKALYRRAQVFVLVSVLVLTCVI</sequence>
<dbReference type="EC" id="5.2.1.8" evidence="2 7"/>
<feature type="domain" description="PPIase FKBP-type" evidence="8">
    <location>
        <begin position="43"/>
        <end position="131"/>
    </location>
</feature>
<protein>
    <recommendedName>
        <fullName evidence="2 7">peptidylprolyl isomerase</fullName>
        <ecNumber evidence="2 7">5.2.1.8</ecNumber>
    </recommendedName>
</protein>
<dbReference type="InterPro" id="IPR050754">
    <property type="entry name" value="FKBP4/5/8-like"/>
</dbReference>
<evidence type="ECO:0000256" key="6">
    <source>
        <dbReference type="ARBA" id="ARBA00023235"/>
    </source>
</evidence>
<dbReference type="InterPro" id="IPR046357">
    <property type="entry name" value="PPIase_dom_sf"/>
</dbReference>
<keyword evidence="10" id="KW-1185">Reference proteome</keyword>
<evidence type="ECO:0000256" key="1">
    <source>
        <dbReference type="ARBA" id="ARBA00000971"/>
    </source>
</evidence>
<keyword evidence="4" id="KW-0802">TPR repeat</keyword>
<dbReference type="SUPFAM" id="SSF48452">
    <property type="entry name" value="TPR-like"/>
    <property type="match status" value="1"/>
</dbReference>
<comment type="catalytic activity">
    <reaction evidence="1 7">
        <text>[protein]-peptidylproline (omega=180) = [protein]-peptidylproline (omega=0)</text>
        <dbReference type="Rhea" id="RHEA:16237"/>
        <dbReference type="Rhea" id="RHEA-COMP:10747"/>
        <dbReference type="Rhea" id="RHEA-COMP:10748"/>
        <dbReference type="ChEBI" id="CHEBI:83833"/>
        <dbReference type="ChEBI" id="CHEBI:83834"/>
        <dbReference type="EC" id="5.2.1.8"/>
    </reaction>
</comment>
<dbReference type="FunFam" id="3.10.50.40:FF:000013">
    <property type="entry name" value="Peptidylprolyl isomerase"/>
    <property type="match status" value="1"/>
</dbReference>
<dbReference type="WBParaSite" id="SBAD_0001078501-mRNA-1">
    <property type="protein sequence ID" value="SBAD_0001078501-mRNA-1"/>
    <property type="gene ID" value="SBAD_0001078501"/>
</dbReference>
<feature type="domain" description="PPIase FKBP-type" evidence="8">
    <location>
        <begin position="160"/>
        <end position="246"/>
    </location>
</feature>
<dbReference type="GO" id="GO:0003755">
    <property type="term" value="F:peptidyl-prolyl cis-trans isomerase activity"/>
    <property type="evidence" value="ECO:0007669"/>
    <property type="project" value="UniProtKB-KW"/>
</dbReference>
<reference evidence="9 10" key="2">
    <citation type="submission" date="2018-11" db="EMBL/GenBank/DDBJ databases">
        <authorList>
            <consortium name="Pathogen Informatics"/>
        </authorList>
    </citation>
    <scope>NUCLEOTIDE SEQUENCE [LARGE SCALE GENOMIC DNA]</scope>
</reference>
<evidence type="ECO:0000313" key="10">
    <source>
        <dbReference type="Proteomes" id="UP000270296"/>
    </source>
</evidence>